<keyword evidence="2 3" id="KW-0802">TPR repeat</keyword>
<dbReference type="GO" id="GO:0046813">
    <property type="term" value="P:receptor-mediated virion attachment to host cell"/>
    <property type="evidence" value="ECO:0007669"/>
    <property type="project" value="TreeGrafter"/>
</dbReference>
<protein>
    <submittedName>
        <fullName evidence="5">Tetratricopeptide repeat-containing protein</fullName>
    </submittedName>
</protein>
<evidence type="ECO:0000256" key="4">
    <source>
        <dbReference type="SAM" id="SignalP"/>
    </source>
</evidence>
<keyword evidence="4" id="KW-0732">Signal</keyword>
<evidence type="ECO:0000256" key="1">
    <source>
        <dbReference type="ARBA" id="ARBA00022737"/>
    </source>
</evidence>
<dbReference type="PANTHER" id="PTHR44858">
    <property type="entry name" value="TETRATRICOPEPTIDE REPEAT PROTEIN 6"/>
    <property type="match status" value="1"/>
</dbReference>
<feature type="repeat" description="TPR" evidence="3">
    <location>
        <begin position="206"/>
        <end position="239"/>
    </location>
</feature>
<dbReference type="Pfam" id="PF13181">
    <property type="entry name" value="TPR_8"/>
    <property type="match status" value="2"/>
</dbReference>
<proteinExistence type="predicted"/>
<dbReference type="EMBL" id="FOTS01000074">
    <property type="protein sequence ID" value="SFM31859.1"/>
    <property type="molecule type" value="Genomic_DNA"/>
</dbReference>
<sequence>MFRKLFIFIIINVCFLISIANAQSLQDSKNGFSLELPKDWKIIQQGSDVAIIASKDDQGRIVTSVMPKYPLSRSSGEEYFILKEVNNLLSKKFPDAVIDAVQKDRIANQKAVVTTFSYTGKNGISNKILVASFWVNNSIFQVTCITKAEKFEQLKVTFLAALNSLKLQSLTASDWAGKGDVFKNNKEHDKAIEAYANAAQLDDKNAEYPYQLAYIYSEKGNFEQAIVEITKAIELKPKTAFYYHERAYSYIALKNPQLALEDDNKAIQLDSEEAIFYSGRGNAYAMMGKYEESLADFHKCLEIKGNYLDAEFNLGQVYDLMGRNEEAIKYYKIVKEHSDLPESVKVKVQARINGDWDSYREWI</sequence>
<feature type="signal peptide" evidence="4">
    <location>
        <begin position="1"/>
        <end position="22"/>
    </location>
</feature>
<dbReference type="Pfam" id="PF13424">
    <property type="entry name" value="TPR_12"/>
    <property type="match status" value="1"/>
</dbReference>
<feature type="chain" id="PRO_5011722324" evidence="4">
    <location>
        <begin position="23"/>
        <end position="363"/>
    </location>
</feature>
<feature type="repeat" description="TPR" evidence="3">
    <location>
        <begin position="172"/>
        <end position="205"/>
    </location>
</feature>
<dbReference type="Proteomes" id="UP000199520">
    <property type="component" value="Unassembled WGS sequence"/>
</dbReference>
<gene>
    <name evidence="5" type="ORF">SAMN04490355_107412</name>
</gene>
<dbReference type="SMART" id="SM00028">
    <property type="entry name" value="TPR"/>
    <property type="match status" value="5"/>
</dbReference>
<accession>A0A1I4PVN0</accession>
<dbReference type="InterPro" id="IPR011990">
    <property type="entry name" value="TPR-like_helical_dom_sf"/>
</dbReference>
<organism evidence="5 6">
    <name type="scientific">Pelosinus propionicus DSM 13327</name>
    <dbReference type="NCBI Taxonomy" id="1123291"/>
    <lineage>
        <taxon>Bacteria</taxon>
        <taxon>Bacillati</taxon>
        <taxon>Bacillota</taxon>
        <taxon>Negativicutes</taxon>
        <taxon>Selenomonadales</taxon>
        <taxon>Sporomusaceae</taxon>
        <taxon>Pelosinus</taxon>
    </lineage>
</organism>
<dbReference type="Gene3D" id="1.25.40.10">
    <property type="entry name" value="Tetratricopeptide repeat domain"/>
    <property type="match status" value="2"/>
</dbReference>
<evidence type="ECO:0000256" key="2">
    <source>
        <dbReference type="ARBA" id="ARBA00022803"/>
    </source>
</evidence>
<reference evidence="6" key="1">
    <citation type="submission" date="2016-10" db="EMBL/GenBank/DDBJ databases">
        <authorList>
            <person name="Varghese N."/>
            <person name="Submissions S."/>
        </authorList>
    </citation>
    <scope>NUCLEOTIDE SEQUENCE [LARGE SCALE GENOMIC DNA]</scope>
    <source>
        <strain evidence="6">DSM 13327</strain>
    </source>
</reference>
<dbReference type="OrthoDB" id="1674847at2"/>
<dbReference type="PROSITE" id="PS50005">
    <property type="entry name" value="TPR"/>
    <property type="match status" value="3"/>
</dbReference>
<dbReference type="AlphaFoldDB" id="A0A1I4PVN0"/>
<dbReference type="STRING" id="1123291.SAMN04490355_107412"/>
<dbReference type="SUPFAM" id="SSF48452">
    <property type="entry name" value="TPR-like"/>
    <property type="match status" value="1"/>
</dbReference>
<keyword evidence="1" id="KW-0677">Repeat</keyword>
<dbReference type="InterPro" id="IPR050498">
    <property type="entry name" value="Ycf3"/>
</dbReference>
<evidence type="ECO:0000313" key="5">
    <source>
        <dbReference type="EMBL" id="SFM31859.1"/>
    </source>
</evidence>
<dbReference type="RefSeq" id="WP_090943990.1">
    <property type="nucleotide sequence ID" value="NZ_FOTS01000074.1"/>
</dbReference>
<dbReference type="InterPro" id="IPR019734">
    <property type="entry name" value="TPR_rpt"/>
</dbReference>
<keyword evidence="6" id="KW-1185">Reference proteome</keyword>
<evidence type="ECO:0000313" key="6">
    <source>
        <dbReference type="Proteomes" id="UP000199520"/>
    </source>
</evidence>
<evidence type="ECO:0000256" key="3">
    <source>
        <dbReference type="PROSITE-ProRule" id="PRU00339"/>
    </source>
</evidence>
<feature type="repeat" description="TPR" evidence="3">
    <location>
        <begin position="274"/>
        <end position="307"/>
    </location>
</feature>
<dbReference type="GO" id="GO:0009279">
    <property type="term" value="C:cell outer membrane"/>
    <property type="evidence" value="ECO:0007669"/>
    <property type="project" value="TreeGrafter"/>
</dbReference>
<dbReference type="PANTHER" id="PTHR44858:SF1">
    <property type="entry name" value="UDP-N-ACETYLGLUCOSAMINE--PEPTIDE N-ACETYLGLUCOSAMINYLTRANSFERASE SPINDLY-RELATED"/>
    <property type="match status" value="1"/>
</dbReference>
<name>A0A1I4PVN0_9FIRM</name>
<dbReference type="Gene3D" id="3.40.1000.10">
    <property type="entry name" value="Mog1/PsbP, alpha/beta/alpha sandwich"/>
    <property type="match status" value="1"/>
</dbReference>